<accession>A0A081BQ03</accession>
<reference evidence="1" key="1">
    <citation type="journal article" date="2015" name="PeerJ">
        <title>First genomic representation of candidate bacterial phylum KSB3 points to enhanced environmental sensing as a trigger of wastewater bulking.</title>
        <authorList>
            <person name="Sekiguchi Y."/>
            <person name="Ohashi A."/>
            <person name="Parks D.H."/>
            <person name="Yamauchi T."/>
            <person name="Tyson G.W."/>
            <person name="Hugenholtz P."/>
        </authorList>
    </citation>
    <scope>NUCLEOTIDE SEQUENCE [LARGE SCALE GENOMIC DNA]</scope>
</reference>
<evidence type="ECO:0000313" key="1">
    <source>
        <dbReference type="EMBL" id="GAK52469.1"/>
    </source>
</evidence>
<sequence>MSAIRDCGKNNAFADFVKARIYRVNPTVSGREFLREICAADVLVGTFDNEEGKRTYLGKTGRFQGQTAEARSSCLCERTCGMLTKVNRCREIIKTKSGFFQSVISGAE</sequence>
<dbReference type="Proteomes" id="UP000030700">
    <property type="component" value="Unassembled WGS sequence"/>
</dbReference>
<keyword evidence="2" id="KW-1185">Reference proteome</keyword>
<dbReference type="EMBL" id="DF820458">
    <property type="protein sequence ID" value="GAK52469.1"/>
    <property type="molecule type" value="Genomic_DNA"/>
</dbReference>
<evidence type="ECO:0000313" key="2">
    <source>
        <dbReference type="Proteomes" id="UP000030700"/>
    </source>
</evidence>
<gene>
    <name evidence="1" type="ORF">U14_03720</name>
</gene>
<name>A0A081BQ03_9BACT</name>
<dbReference type="AlphaFoldDB" id="A0A081BQ03"/>
<proteinExistence type="predicted"/>
<organism evidence="1">
    <name type="scientific">Candidatus Moduliflexus flocculans</name>
    <dbReference type="NCBI Taxonomy" id="1499966"/>
    <lineage>
        <taxon>Bacteria</taxon>
        <taxon>Candidatus Moduliflexota</taxon>
        <taxon>Candidatus Moduliflexia</taxon>
        <taxon>Candidatus Moduliflexales</taxon>
        <taxon>Candidatus Moduliflexaceae</taxon>
    </lineage>
</organism>
<protein>
    <submittedName>
        <fullName evidence="1">Uncharacterized protein</fullName>
    </submittedName>
</protein>
<dbReference type="HOGENOM" id="CLU_2191801_0_0_0"/>